<proteinExistence type="predicted"/>
<dbReference type="InterPro" id="IPR003795">
    <property type="entry name" value="DUF192"/>
</dbReference>
<protein>
    <recommendedName>
        <fullName evidence="3">DUF192 domain-containing protein</fullName>
    </recommendedName>
</protein>
<comment type="caution">
    <text evidence="1">The sequence shown here is derived from an EMBL/GenBank/DDBJ whole genome shotgun (WGS) entry which is preliminary data.</text>
</comment>
<reference evidence="2" key="1">
    <citation type="submission" date="2017-09" db="EMBL/GenBank/DDBJ databases">
        <title>Depth-based differentiation of microbial function through sediment-hosted aquifers and enrichment of novel symbionts in the deep terrestrial subsurface.</title>
        <authorList>
            <person name="Probst A.J."/>
            <person name="Ladd B."/>
            <person name="Jarett J.K."/>
            <person name="Geller-Mcgrath D.E."/>
            <person name="Sieber C.M.K."/>
            <person name="Emerson J.B."/>
            <person name="Anantharaman K."/>
            <person name="Thomas B.C."/>
            <person name="Malmstrom R."/>
            <person name="Stieglmeier M."/>
            <person name="Klingl A."/>
            <person name="Woyke T."/>
            <person name="Ryan C.M."/>
            <person name="Banfield J.F."/>
        </authorList>
    </citation>
    <scope>NUCLEOTIDE SEQUENCE [LARGE SCALE GENOMIC DNA]</scope>
</reference>
<feature type="non-terminal residue" evidence="1">
    <location>
        <position position="1"/>
    </location>
</feature>
<dbReference type="Pfam" id="PF02643">
    <property type="entry name" value="DUF192"/>
    <property type="match status" value="1"/>
</dbReference>
<name>A0A2M8KQZ3_9BACT</name>
<dbReference type="Gene3D" id="2.60.120.1140">
    <property type="entry name" value="Protein of unknown function DUF192"/>
    <property type="match status" value="1"/>
</dbReference>
<evidence type="ECO:0000313" key="2">
    <source>
        <dbReference type="Proteomes" id="UP000229554"/>
    </source>
</evidence>
<dbReference type="InterPro" id="IPR038695">
    <property type="entry name" value="Saro_0823-like_sf"/>
</dbReference>
<evidence type="ECO:0008006" key="3">
    <source>
        <dbReference type="Google" id="ProtNLM"/>
    </source>
</evidence>
<dbReference type="AlphaFoldDB" id="A0A2M8KQZ3"/>
<gene>
    <name evidence="1" type="ORF">COU88_05600</name>
</gene>
<accession>A0A2M8KQZ3</accession>
<dbReference type="EMBL" id="PFED01000226">
    <property type="protein sequence ID" value="PJE62328.1"/>
    <property type="molecule type" value="Genomic_DNA"/>
</dbReference>
<evidence type="ECO:0000313" key="1">
    <source>
        <dbReference type="EMBL" id="PJE62328.1"/>
    </source>
</evidence>
<dbReference type="Proteomes" id="UP000229554">
    <property type="component" value="Unassembled WGS sequence"/>
</dbReference>
<sequence>IPLDIIFLSGEKEVVGIIEADPCEADPCPFLSPGVPAQYVIEINQGLSKEWGIVPGTQAEFLLESI</sequence>
<organism evidence="1 2">
    <name type="scientific">Candidatus Roizmanbacteria bacterium CG10_big_fil_rev_8_21_14_0_10_39_6</name>
    <dbReference type="NCBI Taxonomy" id="1974853"/>
    <lineage>
        <taxon>Bacteria</taxon>
        <taxon>Candidatus Roizmaniibacteriota</taxon>
    </lineage>
</organism>